<keyword evidence="3" id="KW-1185">Reference proteome</keyword>
<protein>
    <recommendedName>
        <fullName evidence="1">DNA mimic protein DMP19 C-terminal domain-containing protein</fullName>
    </recommendedName>
</protein>
<dbReference type="OrthoDB" id="1651364at2"/>
<dbReference type="Pfam" id="PF14300">
    <property type="entry name" value="DMP19"/>
    <property type="match status" value="1"/>
</dbReference>
<proteinExistence type="predicted"/>
<evidence type="ECO:0000259" key="1">
    <source>
        <dbReference type="Pfam" id="PF14300"/>
    </source>
</evidence>
<reference evidence="2 3" key="1">
    <citation type="journal article" date="2019" name="Microorganisms">
        <title>Paenibacillus lutrae sp. nov., A Chitinolytic Species Isolated from A River Otter in Castril Natural Park, Granada, Spain.</title>
        <authorList>
            <person name="Rodriguez M."/>
            <person name="Reina J.C."/>
            <person name="Bejar V."/>
            <person name="Llamas I."/>
        </authorList>
    </citation>
    <scope>NUCLEOTIDE SEQUENCE [LARGE SCALE GENOMIC DNA]</scope>
    <source>
        <strain evidence="2 3">N10</strain>
    </source>
</reference>
<evidence type="ECO:0000313" key="3">
    <source>
        <dbReference type="Proteomes" id="UP000490800"/>
    </source>
</evidence>
<accession>A0A7X3FH27</accession>
<dbReference type="Gene3D" id="1.20.1420.60">
    <property type="match status" value="1"/>
</dbReference>
<feature type="domain" description="DNA mimic protein DMP19 C-terminal" evidence="1">
    <location>
        <begin position="47"/>
        <end position="175"/>
    </location>
</feature>
<gene>
    <name evidence="2" type="ORF">EDM21_08305</name>
</gene>
<dbReference type="RefSeq" id="WP_157334532.1">
    <property type="nucleotide sequence ID" value="NZ_RHLK01000003.1"/>
</dbReference>
<name>A0A7X3FH27_9BACL</name>
<dbReference type="EMBL" id="RHLK01000003">
    <property type="protein sequence ID" value="MVO99530.1"/>
    <property type="molecule type" value="Genomic_DNA"/>
</dbReference>
<evidence type="ECO:0000313" key="2">
    <source>
        <dbReference type="EMBL" id="MVO99530.1"/>
    </source>
</evidence>
<dbReference type="InterPro" id="IPR025402">
    <property type="entry name" value="DMP19_C"/>
</dbReference>
<sequence>MNELKPILSRLIPVHDGILRSGEDIVEHIAIRLYDNDCRKLGLYLNQIPLVLKDIVLVIDMDTEMNMNGILGFLENSTGLYLNETIEALDRMEAFRDANCLRNIRAILLAYGIQLHARRVGTSHQDLYEVSSGDKPQGTLLKEAAGAIEAEASRMYLYSEHENLFDHVFLYAEKNKYVLYEQVNRIMLAANFT</sequence>
<organism evidence="2 3">
    <name type="scientific">Paenibacillus lutrae</name>
    <dbReference type="NCBI Taxonomy" id="2078573"/>
    <lineage>
        <taxon>Bacteria</taxon>
        <taxon>Bacillati</taxon>
        <taxon>Bacillota</taxon>
        <taxon>Bacilli</taxon>
        <taxon>Bacillales</taxon>
        <taxon>Paenibacillaceae</taxon>
        <taxon>Paenibacillus</taxon>
    </lineage>
</organism>
<dbReference type="Proteomes" id="UP000490800">
    <property type="component" value="Unassembled WGS sequence"/>
</dbReference>
<comment type="caution">
    <text evidence="2">The sequence shown here is derived from an EMBL/GenBank/DDBJ whole genome shotgun (WGS) entry which is preliminary data.</text>
</comment>
<dbReference type="AlphaFoldDB" id="A0A7X3FH27"/>